<dbReference type="HOGENOM" id="CLU_001384_2_0_1"/>
<dbReference type="OMA" id="ADHHTVC"/>
<keyword evidence="1" id="KW-0677">Repeat</keyword>
<organism evidence="4 5">
    <name type="scientific">Uncinocarpus reesii (strain UAMH 1704)</name>
    <dbReference type="NCBI Taxonomy" id="336963"/>
    <lineage>
        <taxon>Eukaryota</taxon>
        <taxon>Fungi</taxon>
        <taxon>Dikarya</taxon>
        <taxon>Ascomycota</taxon>
        <taxon>Pezizomycotina</taxon>
        <taxon>Eurotiomycetes</taxon>
        <taxon>Eurotiomycetidae</taxon>
        <taxon>Onygenales</taxon>
        <taxon>Onygenaceae</taxon>
        <taxon>Uncinocarpus</taxon>
    </lineage>
</organism>
<dbReference type="Pfam" id="PF24883">
    <property type="entry name" value="NPHP3_N"/>
    <property type="match status" value="1"/>
</dbReference>
<reference evidence="5" key="1">
    <citation type="journal article" date="2009" name="Genome Res.">
        <title>Comparative genomic analyses of the human fungal pathogens Coccidioides and their relatives.</title>
        <authorList>
            <person name="Sharpton T.J."/>
            <person name="Stajich J.E."/>
            <person name="Rounsley S.D."/>
            <person name="Gardner M.J."/>
            <person name="Wortman J.R."/>
            <person name="Jordar V.S."/>
            <person name="Maiti R."/>
            <person name="Kodira C.D."/>
            <person name="Neafsey D.E."/>
            <person name="Zeng Q."/>
            <person name="Hung C.-Y."/>
            <person name="McMahan C."/>
            <person name="Muszewska A."/>
            <person name="Grynberg M."/>
            <person name="Mandel M.A."/>
            <person name="Kellner E.M."/>
            <person name="Barker B.M."/>
            <person name="Galgiani J.N."/>
            <person name="Orbach M.J."/>
            <person name="Kirkland T.N."/>
            <person name="Cole G.T."/>
            <person name="Henn M.R."/>
            <person name="Birren B.W."/>
            <person name="Taylor J.W."/>
        </authorList>
    </citation>
    <scope>NUCLEOTIDE SEQUENCE [LARGE SCALE GENOMIC DNA]</scope>
    <source>
        <strain evidence="5">UAMH 1704</strain>
    </source>
</reference>
<protein>
    <recommendedName>
        <fullName evidence="3">NACHT domain-containing protein</fullName>
    </recommendedName>
</protein>
<dbReference type="VEuPathDB" id="FungiDB:UREG_06286"/>
<evidence type="ECO:0000313" key="5">
    <source>
        <dbReference type="Proteomes" id="UP000002058"/>
    </source>
</evidence>
<dbReference type="Pfam" id="PF22939">
    <property type="entry name" value="WHD_GPIID"/>
    <property type="match status" value="1"/>
</dbReference>
<dbReference type="SUPFAM" id="SSF50998">
    <property type="entry name" value="Quinoprotein alcohol dehydrogenase-like"/>
    <property type="match status" value="1"/>
</dbReference>
<accession>C4JXB3</accession>
<evidence type="ECO:0000256" key="2">
    <source>
        <dbReference type="SAM" id="MobiDB-lite"/>
    </source>
</evidence>
<feature type="compositionally biased region" description="Polar residues" evidence="2">
    <location>
        <begin position="38"/>
        <end position="47"/>
    </location>
</feature>
<dbReference type="InterPro" id="IPR007111">
    <property type="entry name" value="NACHT_NTPase"/>
</dbReference>
<dbReference type="InterPro" id="IPR056884">
    <property type="entry name" value="NPHP3-like_N"/>
</dbReference>
<feature type="domain" description="NACHT" evidence="3">
    <location>
        <begin position="443"/>
        <end position="584"/>
    </location>
</feature>
<dbReference type="Gene3D" id="2.130.10.10">
    <property type="entry name" value="YVTN repeat-like/Quinoprotein amine dehydrogenase"/>
    <property type="match status" value="3"/>
</dbReference>
<evidence type="ECO:0000259" key="3">
    <source>
        <dbReference type="PROSITE" id="PS50837"/>
    </source>
</evidence>
<dbReference type="InterPro" id="IPR015943">
    <property type="entry name" value="WD40/YVTN_repeat-like_dom_sf"/>
</dbReference>
<evidence type="ECO:0000256" key="1">
    <source>
        <dbReference type="ARBA" id="ARBA00022737"/>
    </source>
</evidence>
<dbReference type="KEGG" id="ure:UREG_06286"/>
<dbReference type="InParanoid" id="C4JXB3"/>
<dbReference type="OrthoDB" id="5308034at2759"/>
<dbReference type="Proteomes" id="UP000002058">
    <property type="component" value="Unassembled WGS sequence"/>
</dbReference>
<proteinExistence type="predicted"/>
<sequence length="1644" mass="184792">MADMFRRYKEKISSCEPLETTNDHPDDYEEGTPKSGLENESTISNDRPVSHAMKRASEPTIPYRRPSLRPQERVGSFGLNPARSSSILEPLQSTNTVSSFPTPIDPLGLTLVYSSENPELDLIFVHGLGGLSIRTWSWDRNPKNFWPLWLKNDPETKNSRIFTYGYDATISGKYVTNGVLDFAKDLTHRMKTYAGEGLASAAAIGEVPIIFVAHSMGGLIVKNAYIIGTADNQIAPIMERVMAMVFLATPHKGSSLAQTCNNILKTTPGYSLNSYATELERGSSTLQHINEQFRNVCAGLELVSFCEGLKTSVMPGYKKIIVSKDSAFLGYPKETSGTLQADHHGVAKFENPQDPNYQSVRGALRWLAKKALQRDTFGLQYSSWQISSYETVGERIKEVLGISESAEDDLESIKTRTMPGSCEWLLRRESFRVWVENETSSPNSLWLTGNPGSGKSTLAGFVISELRKRQIGSCHFHFFLAAHHAKRTLSYLLRSLALQLALSHEDFRAHLLNLQENTGINFGNQKATFLWEKLFEGIFFRLPASGPVFWIFDGLDEADGPSELLRLLSKLTSAAGVKILLVSRATRELTRDINDFLPAIVHDRISMDDTEADIRAYVNSSIHKIIPGDYAQNIMTDILDKASGSFLWVKLALEGIRDNWYTIGDIKKALSEIPEGMEPLYERMIESIANQPPGPRKIASRVLNWAACAFRPLNISELETALKPDFQDFYNLEQTITDVCGNFVAVNRSKVAPIHQTARQFLLQKVSNRDLGIGGSEGHEHASMVCLSFLSDSAKWKRVFTLLQEQRERLPSDTGIFRQYPFLSYSIAFWAYHVSLAPVSSDEILEAVLTFLQNHCLVWIQAIALSHNLRVLIQAARYLKTYAKRRAAKTSQGPPASFTLARDEELRMWANDLIRIVGRFGANLIESPSSIHKYVVPFCPTGSIISSSFHRVGSSHFAVSGISSTTWDDCLARLSTGEDQAAMKVLCKDNLFITLVGIDGTLIIWQAETCEEIRRITHGEYVMHATCSKTSNLIATAGYKTTKIWDITTGEMLHCLPKELHHHTTAMSFNEREDEIIVAYDDCLIQCIDMKTGQEKWSFLAHEPEVDKYYCARYMAFSPDNLQIAIVFRGRPVVVWRLPDSAKYVPIPPKRCSMLRADGTRLPDEGATWNCPEMALWHPTTNHLVILYEDTKVVDWDVAEDEQTQHSHLNAREMALSPDGNLLLTSDVHGTLSLWMVPEYRLTYRLQYEELVYSLAFSPDGTRLYDTRGTFCNVWEPDALFRPVDLDFDERSSTYETITSEPVISTDNNTRAGISALACDSTGGFYCCGKEDGTVTLYSIPEGAKVRKITSHDSSVSVIKLVWSVSRKYIVSADDSSRVIAKRLQPPAKGTNKWAVFRLFDIRVDEAVEHLLFSSTEEFLLIACPNTARVMKLKSKETLCRVEWPSTTGIVYLNHPKNPSVFLCMEATREREISWKSLSIVRREKKTLEEGREGRLTPESPVPTRTVSRAVQLGNRLLVQETVLATGNTFNGAESRHIELVDLRTLRKGGLPATASKNSRIKGLEKHVRHLIGFCQDQLVFVDHQFWLCTWAVQPVYKNHRRHFFLPKDWVNPTALELLVVTNQGTLLCPKNGVIGIVQSGFKL</sequence>
<dbReference type="InterPro" id="IPR054471">
    <property type="entry name" value="GPIID_WHD"/>
</dbReference>
<dbReference type="PANTHER" id="PTHR10039:SF16">
    <property type="entry name" value="GPI INOSITOL-DEACYLASE"/>
    <property type="match status" value="1"/>
</dbReference>
<gene>
    <name evidence="4" type="ORF">UREG_06286</name>
</gene>
<dbReference type="SUPFAM" id="SSF53474">
    <property type="entry name" value="alpha/beta-Hydrolases"/>
    <property type="match status" value="1"/>
</dbReference>
<feature type="region of interest" description="Disordered" evidence="2">
    <location>
        <begin position="1"/>
        <end position="68"/>
    </location>
</feature>
<dbReference type="GeneID" id="8441639"/>
<dbReference type="EMBL" id="CH476618">
    <property type="protein sequence ID" value="EEP81421.1"/>
    <property type="molecule type" value="Genomic_DNA"/>
</dbReference>
<dbReference type="InterPro" id="IPR011047">
    <property type="entry name" value="Quinoprotein_ADH-like_sf"/>
</dbReference>
<dbReference type="InterPro" id="IPR029058">
    <property type="entry name" value="AB_hydrolase_fold"/>
</dbReference>
<dbReference type="InterPro" id="IPR027417">
    <property type="entry name" value="P-loop_NTPase"/>
</dbReference>
<dbReference type="Gene3D" id="3.40.50.1820">
    <property type="entry name" value="alpha/beta hydrolase"/>
    <property type="match status" value="1"/>
</dbReference>
<name>C4JXB3_UNCRE</name>
<dbReference type="RefSeq" id="XP_002583319.1">
    <property type="nucleotide sequence ID" value="XM_002583273.1"/>
</dbReference>
<dbReference type="eggNOG" id="KOG2029">
    <property type="taxonomic scope" value="Eukaryota"/>
</dbReference>
<dbReference type="SMART" id="SM00320">
    <property type="entry name" value="WD40"/>
    <property type="match status" value="7"/>
</dbReference>
<dbReference type="PROSITE" id="PS50837">
    <property type="entry name" value="NACHT"/>
    <property type="match status" value="1"/>
</dbReference>
<feature type="compositionally biased region" description="Basic and acidic residues" evidence="2">
    <location>
        <begin position="1"/>
        <end position="13"/>
    </location>
</feature>
<dbReference type="Gene3D" id="3.40.50.300">
    <property type="entry name" value="P-loop containing nucleotide triphosphate hydrolases"/>
    <property type="match status" value="1"/>
</dbReference>
<dbReference type="SUPFAM" id="SSF52540">
    <property type="entry name" value="P-loop containing nucleoside triphosphate hydrolases"/>
    <property type="match status" value="1"/>
</dbReference>
<dbReference type="InterPro" id="IPR001680">
    <property type="entry name" value="WD40_rpt"/>
</dbReference>
<keyword evidence="5" id="KW-1185">Reference proteome</keyword>
<dbReference type="PANTHER" id="PTHR10039">
    <property type="entry name" value="AMELOGENIN"/>
    <property type="match status" value="1"/>
</dbReference>
<evidence type="ECO:0000313" key="4">
    <source>
        <dbReference type="EMBL" id="EEP81421.1"/>
    </source>
</evidence>